<dbReference type="EMBL" id="VNFK01000002">
    <property type="protein sequence ID" value="TVU66288.1"/>
    <property type="molecule type" value="Genomic_DNA"/>
</dbReference>
<dbReference type="PANTHER" id="PTHR46825:SF7">
    <property type="entry name" value="D-ALANYL-D-ALANINE CARBOXYPEPTIDASE"/>
    <property type="match status" value="1"/>
</dbReference>
<evidence type="ECO:0000256" key="1">
    <source>
        <dbReference type="SAM" id="MobiDB-lite"/>
    </source>
</evidence>
<accession>A0A558HB14</accession>
<dbReference type="RefSeq" id="WP_144648193.1">
    <property type="nucleotide sequence ID" value="NZ_VNFK01000002.1"/>
</dbReference>
<dbReference type="InterPro" id="IPR012338">
    <property type="entry name" value="Beta-lactam/transpept-like"/>
</dbReference>
<proteinExistence type="predicted"/>
<sequence>MRGRPGRGILSAALACGLLVSGCTDEPVPLPPESTTAVPTTTATTPPDVVTPAPPAVPTPTVASPTETASTPAFQELRATLELFSREKLQEGASAILIKAKVGSQEWTHAAGVRSRDGRVAAQPGDRFQVGGQVRTMIAVSVMKLVDEGRLRLDDAITTLLPTAIVPATNPVTIRQLLGNRVDLPGAQADALLAQVVEQLRGAPLDAVLRTDILAPLNLGSTGLLGANTGVPDDLVHGYVRIGSDTVDVTSPGTPGSAASAGLMSSVEDITRFQAALLNGQLMSPQSLIDMKSTVFADYGLGLDHWHDRCTNGTYFGHAGDVPGYGSIAISSADGNRQLAIFMAYPPLPAAQQPSALALEMTGVAQVALNTVCRFQFR</sequence>
<dbReference type="Proteomes" id="UP000316500">
    <property type="component" value="Unassembled WGS sequence"/>
</dbReference>
<dbReference type="InterPro" id="IPR001466">
    <property type="entry name" value="Beta-lactam-related"/>
</dbReference>
<evidence type="ECO:0000313" key="3">
    <source>
        <dbReference type="EMBL" id="TVU66288.1"/>
    </source>
</evidence>
<organism evidence="3 4">
    <name type="scientific">Paenarthrobacter nitroguajacolicus</name>
    <name type="common">Arthrobacter nitroguajacolicus</name>
    <dbReference type="NCBI Taxonomy" id="211146"/>
    <lineage>
        <taxon>Bacteria</taxon>
        <taxon>Bacillati</taxon>
        <taxon>Actinomycetota</taxon>
        <taxon>Actinomycetes</taxon>
        <taxon>Micrococcales</taxon>
        <taxon>Micrococcaceae</taxon>
        <taxon>Paenarthrobacter</taxon>
    </lineage>
</organism>
<dbReference type="Pfam" id="PF00144">
    <property type="entry name" value="Beta-lactamase"/>
    <property type="match status" value="1"/>
</dbReference>
<dbReference type="SUPFAM" id="SSF56601">
    <property type="entry name" value="beta-lactamase/transpeptidase-like"/>
    <property type="match status" value="1"/>
</dbReference>
<gene>
    <name evidence="3" type="ORF">FQP90_02640</name>
</gene>
<feature type="domain" description="Beta-lactamase-related" evidence="2">
    <location>
        <begin position="103"/>
        <end position="344"/>
    </location>
</feature>
<dbReference type="PANTHER" id="PTHR46825">
    <property type="entry name" value="D-ALANYL-D-ALANINE-CARBOXYPEPTIDASE/ENDOPEPTIDASE AMPH"/>
    <property type="match status" value="1"/>
</dbReference>
<feature type="compositionally biased region" description="Low complexity" evidence="1">
    <location>
        <begin position="59"/>
        <end position="68"/>
    </location>
</feature>
<evidence type="ECO:0000259" key="2">
    <source>
        <dbReference type="Pfam" id="PF00144"/>
    </source>
</evidence>
<dbReference type="InterPro" id="IPR050491">
    <property type="entry name" value="AmpC-like"/>
</dbReference>
<feature type="region of interest" description="Disordered" evidence="1">
    <location>
        <begin position="30"/>
        <end position="68"/>
    </location>
</feature>
<dbReference type="OrthoDB" id="9809635at2"/>
<protein>
    <submittedName>
        <fullName evidence="3">Beta-lactamase family protein</fullName>
    </submittedName>
</protein>
<dbReference type="Gene3D" id="3.40.710.10">
    <property type="entry name" value="DD-peptidase/beta-lactamase superfamily"/>
    <property type="match status" value="2"/>
</dbReference>
<dbReference type="PROSITE" id="PS51257">
    <property type="entry name" value="PROKAR_LIPOPROTEIN"/>
    <property type="match status" value="1"/>
</dbReference>
<feature type="compositionally biased region" description="Low complexity" evidence="1">
    <location>
        <begin position="33"/>
        <end position="51"/>
    </location>
</feature>
<name>A0A558HB14_PAENT</name>
<reference evidence="3 4" key="1">
    <citation type="submission" date="2019-07" db="EMBL/GenBank/DDBJ databases">
        <title>Diversity of Bacteria from Kongsfjorden, Arctic.</title>
        <authorList>
            <person name="Yu Y."/>
        </authorList>
    </citation>
    <scope>NUCLEOTIDE SEQUENCE [LARGE SCALE GENOMIC DNA]</scope>
    <source>
        <strain evidence="3 4">SM1928</strain>
    </source>
</reference>
<comment type="caution">
    <text evidence="3">The sequence shown here is derived from an EMBL/GenBank/DDBJ whole genome shotgun (WGS) entry which is preliminary data.</text>
</comment>
<dbReference type="AlphaFoldDB" id="A0A558HB14"/>
<evidence type="ECO:0000313" key="4">
    <source>
        <dbReference type="Proteomes" id="UP000316500"/>
    </source>
</evidence>